<comment type="caution">
    <text evidence="2">The sequence shown here is derived from an EMBL/GenBank/DDBJ whole genome shotgun (WGS) entry which is preliminary data.</text>
</comment>
<dbReference type="Proteomes" id="UP000236075">
    <property type="component" value="Unassembled WGS sequence"/>
</dbReference>
<dbReference type="AlphaFoldDB" id="A0AAX0WM73"/>
<evidence type="ECO:0000313" key="3">
    <source>
        <dbReference type="Proteomes" id="UP000236075"/>
    </source>
</evidence>
<feature type="transmembrane region" description="Helical" evidence="1">
    <location>
        <begin position="151"/>
        <end position="174"/>
    </location>
</feature>
<dbReference type="EMBL" id="PJLB01000005">
    <property type="protein sequence ID" value="PND03849.1"/>
    <property type="molecule type" value="Genomic_DNA"/>
</dbReference>
<organism evidence="2 3">
    <name type="scientific">Akkermansia muciniphila</name>
    <dbReference type="NCBI Taxonomy" id="239935"/>
    <lineage>
        <taxon>Bacteria</taxon>
        <taxon>Pseudomonadati</taxon>
        <taxon>Verrucomicrobiota</taxon>
        <taxon>Verrucomicrobiia</taxon>
        <taxon>Verrucomicrobiales</taxon>
        <taxon>Akkermansiaceae</taxon>
        <taxon>Akkermansia</taxon>
    </lineage>
</organism>
<feature type="transmembrane region" description="Helical" evidence="1">
    <location>
        <begin position="34"/>
        <end position="54"/>
    </location>
</feature>
<feature type="transmembrane region" description="Helical" evidence="1">
    <location>
        <begin position="103"/>
        <end position="125"/>
    </location>
</feature>
<keyword evidence="1" id="KW-1133">Transmembrane helix</keyword>
<accession>A0AAX0WM73</accession>
<protein>
    <submittedName>
        <fullName evidence="2">Uncharacterized protein</fullName>
    </submittedName>
</protein>
<sequence>MFPDIFQETGMEPLPACLSKFFPHAMLDYLFQHFYSTLAIFSFCIAILILRALGKRSSFWIPVSTAPLGCITFLAVFLLLTAVIIGTFGFFTTIPIAENLAFALAWLAAMSAALAVISRLTGYYLRQEPSAGRHYPEEYGKIMSAQLRNKGILLFAIIGIISCAIDIITLPFPIPELPPGSPLSAATMIPLPPEVPFEVCISSRVTTRFSGECDFDATVRKKGGGKHVFPAILINPGGRSAVTIYRLWPEDKHHQGSLIFTNGIQSCLLNMDTMQMKSLNGPASNYPPPSSEDLSGEDMNLRLETVGLYRGLSFVRGAEHSATTRSYILKILENMQARAERLKEAIDRNSPESLTK</sequence>
<feature type="transmembrane region" description="Helical" evidence="1">
    <location>
        <begin position="66"/>
        <end position="91"/>
    </location>
</feature>
<keyword evidence="1" id="KW-0812">Transmembrane</keyword>
<evidence type="ECO:0000256" key="1">
    <source>
        <dbReference type="SAM" id="Phobius"/>
    </source>
</evidence>
<name>A0AAX0WM73_9BACT</name>
<evidence type="ECO:0000313" key="2">
    <source>
        <dbReference type="EMBL" id="PND03849.1"/>
    </source>
</evidence>
<proteinExistence type="predicted"/>
<gene>
    <name evidence="2" type="ORF">CXT95_03450</name>
</gene>
<keyword evidence="1" id="KW-0472">Membrane</keyword>
<reference evidence="2 3" key="1">
    <citation type="journal article" date="2017" name="BMC Genomics">
        <title>Genome sequencing of 39 Akkermansia muciniphila isolates reveals its population structure, genomic and functional diverisity, and global distribution in mammalian gut microbiotas.</title>
        <authorList>
            <person name="Guo X."/>
            <person name="Li S."/>
            <person name="Zhang J."/>
            <person name="Wu F."/>
            <person name="Li X."/>
            <person name="Wu D."/>
            <person name="Zhang M."/>
            <person name="Ou Z."/>
            <person name="Jie Z."/>
            <person name="Yan Q."/>
            <person name="Li P."/>
            <person name="Yi J."/>
            <person name="Peng Y."/>
        </authorList>
    </citation>
    <scope>NUCLEOTIDE SEQUENCE [LARGE SCALE GENOMIC DNA]</scope>
    <source>
        <strain evidence="2 3">GP28</strain>
    </source>
</reference>